<evidence type="ECO:0000256" key="8">
    <source>
        <dbReference type="ARBA" id="ARBA00022989"/>
    </source>
</evidence>
<dbReference type="EMBL" id="SPVG01000271">
    <property type="protein sequence ID" value="TFW13664.1"/>
    <property type="molecule type" value="Genomic_DNA"/>
</dbReference>
<keyword evidence="5" id="KW-0997">Cell inner membrane</keyword>
<dbReference type="InterPro" id="IPR037682">
    <property type="entry name" value="TonB_C"/>
</dbReference>
<accession>A0A4Y9RX67</accession>
<keyword evidence="4" id="KW-1003">Cell membrane</keyword>
<dbReference type="NCBIfam" id="TIGR01352">
    <property type="entry name" value="tonB_Cterm"/>
    <property type="match status" value="1"/>
</dbReference>
<comment type="subcellular location">
    <subcellularLocation>
        <location evidence="1">Cell inner membrane</location>
        <topology evidence="1">Single-pass membrane protein</topology>
        <orientation evidence="1">Periplasmic side</orientation>
    </subcellularLocation>
</comment>
<dbReference type="GO" id="GO:0055085">
    <property type="term" value="P:transmembrane transport"/>
    <property type="evidence" value="ECO:0007669"/>
    <property type="project" value="InterPro"/>
</dbReference>
<dbReference type="PROSITE" id="PS52015">
    <property type="entry name" value="TONB_CTD"/>
    <property type="match status" value="1"/>
</dbReference>
<feature type="chain" id="PRO_5021202711" evidence="10">
    <location>
        <begin position="25"/>
        <end position="218"/>
    </location>
</feature>
<evidence type="ECO:0000256" key="3">
    <source>
        <dbReference type="ARBA" id="ARBA00022448"/>
    </source>
</evidence>
<gene>
    <name evidence="12" type="ORF">E4L98_28625</name>
</gene>
<evidence type="ECO:0000256" key="5">
    <source>
        <dbReference type="ARBA" id="ARBA00022519"/>
    </source>
</evidence>
<keyword evidence="7" id="KW-0653">Protein transport</keyword>
<dbReference type="SUPFAM" id="SSF74653">
    <property type="entry name" value="TolA/TonB C-terminal domain"/>
    <property type="match status" value="1"/>
</dbReference>
<dbReference type="PANTHER" id="PTHR33446:SF2">
    <property type="entry name" value="PROTEIN TONB"/>
    <property type="match status" value="1"/>
</dbReference>
<organism evidence="12 13">
    <name type="scientific">Duganella callida</name>
    <dbReference type="NCBI Taxonomy" id="2561932"/>
    <lineage>
        <taxon>Bacteria</taxon>
        <taxon>Pseudomonadati</taxon>
        <taxon>Pseudomonadota</taxon>
        <taxon>Betaproteobacteria</taxon>
        <taxon>Burkholderiales</taxon>
        <taxon>Oxalobacteraceae</taxon>
        <taxon>Telluria group</taxon>
        <taxon>Duganella</taxon>
    </lineage>
</organism>
<sequence length="218" mass="23050">MNRKLLAVAAVAAVGVVLNLGTRAAQSGAPQAPFKQLLTPASCLQPQWPAEARRYEIEGVTMVRFEIGADGAIVRPAVARSSGWRILDEAAVAGIARCRFQPDLDAARQHTVFPLQYVWKLSGPPMARPLLVQGSCAASATFAGFSEADPRPGGRDGILVRFLLSADGTAVRVVPEAAGQPAALVGAAVDYLQSCRFAHDSDARGERTDTGYGRVLLK</sequence>
<keyword evidence="10" id="KW-0732">Signal</keyword>
<protein>
    <submittedName>
        <fullName evidence="12">Energy transducer TonB</fullName>
    </submittedName>
</protein>
<dbReference type="AlphaFoldDB" id="A0A4Y9RX67"/>
<feature type="signal peptide" evidence="10">
    <location>
        <begin position="1"/>
        <end position="24"/>
    </location>
</feature>
<feature type="domain" description="TonB C-terminal" evidence="11">
    <location>
        <begin position="33"/>
        <end position="128"/>
    </location>
</feature>
<evidence type="ECO:0000256" key="9">
    <source>
        <dbReference type="ARBA" id="ARBA00023136"/>
    </source>
</evidence>
<dbReference type="GO" id="GO:0031992">
    <property type="term" value="F:energy transducer activity"/>
    <property type="evidence" value="ECO:0007669"/>
    <property type="project" value="TreeGrafter"/>
</dbReference>
<dbReference type="Gene3D" id="3.30.1150.10">
    <property type="match status" value="1"/>
</dbReference>
<dbReference type="PANTHER" id="PTHR33446">
    <property type="entry name" value="PROTEIN TONB-RELATED"/>
    <property type="match status" value="1"/>
</dbReference>
<comment type="similarity">
    <text evidence="2">Belongs to the TonB family.</text>
</comment>
<keyword evidence="9" id="KW-0472">Membrane</keyword>
<dbReference type="Proteomes" id="UP000297729">
    <property type="component" value="Unassembled WGS sequence"/>
</dbReference>
<evidence type="ECO:0000313" key="13">
    <source>
        <dbReference type="Proteomes" id="UP000297729"/>
    </source>
</evidence>
<dbReference type="OrthoDB" id="8704285at2"/>
<evidence type="ECO:0000256" key="4">
    <source>
        <dbReference type="ARBA" id="ARBA00022475"/>
    </source>
</evidence>
<dbReference type="RefSeq" id="WP_135204941.1">
    <property type="nucleotide sequence ID" value="NZ_SPVG01000271.1"/>
</dbReference>
<keyword evidence="6" id="KW-0812">Transmembrane</keyword>
<dbReference type="GO" id="GO:0098797">
    <property type="term" value="C:plasma membrane protein complex"/>
    <property type="evidence" value="ECO:0007669"/>
    <property type="project" value="TreeGrafter"/>
</dbReference>
<evidence type="ECO:0000259" key="11">
    <source>
        <dbReference type="PROSITE" id="PS52015"/>
    </source>
</evidence>
<proteinExistence type="inferred from homology"/>
<dbReference type="GO" id="GO:0015031">
    <property type="term" value="P:protein transport"/>
    <property type="evidence" value="ECO:0007669"/>
    <property type="project" value="UniProtKB-KW"/>
</dbReference>
<keyword evidence="8" id="KW-1133">Transmembrane helix</keyword>
<dbReference type="InterPro" id="IPR051045">
    <property type="entry name" value="TonB-dependent_transducer"/>
</dbReference>
<reference evidence="12 13" key="1">
    <citation type="submission" date="2019-03" db="EMBL/GenBank/DDBJ databases">
        <title>Draft Genome Sequence of Duganella callidus sp. nov., a Novel Duganella Species Isolated from Cultivated Soil.</title>
        <authorList>
            <person name="Raths R."/>
            <person name="Peta V."/>
            <person name="Bucking H."/>
        </authorList>
    </citation>
    <scope>NUCLEOTIDE SEQUENCE [LARGE SCALE GENOMIC DNA]</scope>
    <source>
        <strain evidence="12 13">DN04</strain>
    </source>
</reference>
<evidence type="ECO:0000256" key="10">
    <source>
        <dbReference type="SAM" id="SignalP"/>
    </source>
</evidence>
<dbReference type="InterPro" id="IPR006260">
    <property type="entry name" value="TonB/TolA_C"/>
</dbReference>
<evidence type="ECO:0000313" key="12">
    <source>
        <dbReference type="EMBL" id="TFW13664.1"/>
    </source>
</evidence>
<evidence type="ECO:0000256" key="1">
    <source>
        <dbReference type="ARBA" id="ARBA00004383"/>
    </source>
</evidence>
<keyword evidence="3" id="KW-0813">Transport</keyword>
<evidence type="ECO:0000256" key="2">
    <source>
        <dbReference type="ARBA" id="ARBA00006555"/>
    </source>
</evidence>
<evidence type="ECO:0000256" key="7">
    <source>
        <dbReference type="ARBA" id="ARBA00022927"/>
    </source>
</evidence>
<keyword evidence="13" id="KW-1185">Reference proteome</keyword>
<evidence type="ECO:0000256" key="6">
    <source>
        <dbReference type="ARBA" id="ARBA00022692"/>
    </source>
</evidence>
<dbReference type="Pfam" id="PF03544">
    <property type="entry name" value="TonB_C"/>
    <property type="match status" value="1"/>
</dbReference>
<name>A0A4Y9RX67_9BURK</name>
<comment type="caution">
    <text evidence="12">The sequence shown here is derived from an EMBL/GenBank/DDBJ whole genome shotgun (WGS) entry which is preliminary data.</text>
</comment>